<reference evidence="2 3" key="1">
    <citation type="submission" date="2017-08" db="EMBL/GenBank/DDBJ databases">
        <title>Genomic and metabolic characterisation of spoilage-associated Pseudomonas species.</title>
        <authorList>
            <person name="Stanborough T."/>
            <person name="Fegan N."/>
            <person name="Powell S.M."/>
            <person name="Singh T."/>
            <person name="Tamplin M.L."/>
            <person name="Chandry P.S."/>
        </authorList>
    </citation>
    <scope>NUCLEOTIDE SEQUENCE [LARGE SCALE GENOMIC DNA]</scope>
    <source>
        <strain evidence="2 3">F1801</strain>
    </source>
</reference>
<comment type="caution">
    <text evidence="2">The sequence shown here is derived from an EMBL/GenBank/DDBJ whole genome shotgun (WGS) entry which is preliminary data.</text>
</comment>
<evidence type="ECO:0000313" key="3">
    <source>
        <dbReference type="Proteomes" id="UP000215861"/>
    </source>
</evidence>
<feature type="transmembrane region" description="Helical" evidence="1">
    <location>
        <begin position="38"/>
        <end position="58"/>
    </location>
</feature>
<keyword evidence="1" id="KW-0812">Transmembrane</keyword>
<dbReference type="AlphaFoldDB" id="A0A267ADE2"/>
<sequence length="121" mass="13621">MNQQTRSIYLAELVLYAYGLLLPFAQGKSLKFQMLTNFHHQGVAVDAVMLKLMMSILLRRYIQDAGRGNVRLLLLQQSDGQQAGYGIFAIALDEVGTELCKNNQRQVCGLHQSPGCHRNRN</sequence>
<name>A0A267ADE2_PSEFR</name>
<organism evidence="2 3">
    <name type="scientific">Pseudomonas fragi</name>
    <dbReference type="NCBI Taxonomy" id="296"/>
    <lineage>
        <taxon>Bacteria</taxon>
        <taxon>Pseudomonadati</taxon>
        <taxon>Pseudomonadota</taxon>
        <taxon>Gammaproteobacteria</taxon>
        <taxon>Pseudomonadales</taxon>
        <taxon>Pseudomonadaceae</taxon>
        <taxon>Pseudomonas</taxon>
    </lineage>
</organism>
<accession>A0A267ADE2</accession>
<keyword evidence="1" id="KW-0472">Membrane</keyword>
<proteinExistence type="predicted"/>
<evidence type="ECO:0000256" key="1">
    <source>
        <dbReference type="SAM" id="Phobius"/>
    </source>
</evidence>
<feature type="transmembrane region" description="Helical" evidence="1">
    <location>
        <begin position="7"/>
        <end position="26"/>
    </location>
</feature>
<protein>
    <submittedName>
        <fullName evidence="2">Uncharacterized protein</fullName>
    </submittedName>
</protein>
<dbReference type="EMBL" id="NQKQ01000014">
    <property type="protein sequence ID" value="PAA10311.1"/>
    <property type="molecule type" value="Genomic_DNA"/>
</dbReference>
<gene>
    <name evidence="2" type="ORF">CJU81_13780</name>
</gene>
<evidence type="ECO:0000313" key="2">
    <source>
        <dbReference type="EMBL" id="PAA10311.1"/>
    </source>
</evidence>
<dbReference type="Proteomes" id="UP000215861">
    <property type="component" value="Unassembled WGS sequence"/>
</dbReference>
<dbReference type="RefSeq" id="WP_095037088.1">
    <property type="nucleotide sequence ID" value="NZ_NQKQ01000014.1"/>
</dbReference>
<keyword evidence="1" id="KW-1133">Transmembrane helix</keyword>